<dbReference type="GO" id="GO:0006751">
    <property type="term" value="P:glutathione catabolic process"/>
    <property type="evidence" value="ECO:0007669"/>
    <property type="project" value="UniProtKB-UniRule"/>
</dbReference>
<dbReference type="GeneID" id="77729950"/>
<name>A0AA38HHR0_9TREE</name>
<keyword evidence="3" id="KW-0378">Hydrolase</keyword>
<dbReference type="Proteomes" id="UP001164286">
    <property type="component" value="Unassembled WGS sequence"/>
</dbReference>
<dbReference type="EC" id="2.3.2.2" evidence="3"/>
<dbReference type="PANTHER" id="PTHR11686:SF62">
    <property type="entry name" value="GLUTATHIONE HYDROLASE"/>
    <property type="match status" value="1"/>
</dbReference>
<keyword evidence="6" id="KW-1185">Reference proteome</keyword>
<evidence type="ECO:0000256" key="4">
    <source>
        <dbReference type="SAM" id="SignalP"/>
    </source>
</evidence>
<dbReference type="Gene3D" id="3.60.20.40">
    <property type="match status" value="1"/>
</dbReference>
<keyword evidence="4" id="KW-0732">Signal</keyword>
<gene>
    <name evidence="5" type="ORF">MKK02DRAFT_39726</name>
</gene>
<dbReference type="PRINTS" id="PR01210">
    <property type="entry name" value="GGTRANSPTASE"/>
</dbReference>
<dbReference type="PANTHER" id="PTHR11686">
    <property type="entry name" value="GAMMA GLUTAMYL TRANSPEPTIDASE"/>
    <property type="match status" value="1"/>
</dbReference>
<dbReference type="EMBL" id="JAKWFO010000001">
    <property type="protein sequence ID" value="KAI9639429.1"/>
    <property type="molecule type" value="Genomic_DNA"/>
</dbReference>
<evidence type="ECO:0000256" key="3">
    <source>
        <dbReference type="RuleBase" id="RU368068"/>
    </source>
</evidence>
<reference evidence="5" key="1">
    <citation type="journal article" date="2022" name="G3 (Bethesda)">
        <title>High quality genome of the basidiomycete yeast Dioszegia hungarica PDD-24b-2 isolated from cloud water.</title>
        <authorList>
            <person name="Jarrige D."/>
            <person name="Haridas S."/>
            <person name="Bleykasten-Grosshans C."/>
            <person name="Joly M."/>
            <person name="Nadalig T."/>
            <person name="Sancelme M."/>
            <person name="Vuilleumier S."/>
            <person name="Grigoriev I.V."/>
            <person name="Amato P."/>
            <person name="Bringel F."/>
        </authorList>
    </citation>
    <scope>NUCLEOTIDE SEQUENCE</scope>
    <source>
        <strain evidence="5">PDD-24b-2</strain>
    </source>
</reference>
<feature type="binding site" evidence="2">
    <location>
        <position position="495"/>
    </location>
    <ligand>
        <name>L-glutamate</name>
        <dbReference type="ChEBI" id="CHEBI:29985"/>
    </ligand>
</feature>
<keyword evidence="3" id="KW-0012">Acyltransferase</keyword>
<feature type="binding site" evidence="2">
    <location>
        <begin position="421"/>
        <end position="423"/>
    </location>
    <ligand>
        <name>L-glutamate</name>
        <dbReference type="ChEBI" id="CHEBI:29985"/>
    </ligand>
</feature>
<sequence>MLSLTTLSALLLALQATASPVLSERSVEKRHSNCFSYNQAGCQFGTTGRQGAVATEVGTCSEIGIDILQQGGNAADAMIASALCVGVIGAYHSGLGGGGFMIVRFNNKNGTGHSYETIDFRETMPAAGNLTLFSSFGVNQTASTVGGLSVGVPGELRAWQTLWQRHGSLPWKSLFQPAINVARGGFPVNVDLASFLANRTFILNDANWRESYAPNGTIIGLGDMCYRRKLATTLEYIANNGADSFYSGTNISRNIVNKVRQTGGIMTEADLAGYKAIVKEPTMISYRNKKIFSTRAPSSGAITLSALKIFEGFDGKNFNGTAQPGTPGYNETEQRLVEANKFAYGQRATFGDPAFTANVTYLENSYLTDEVAAAARAKIVSGKTFPVGYYNPSNYFPSREAGTSHLATADGTGMAVSLTTTVNLIWGSQVMTDDGIILNDEMDDFSSPGQVNAFGFAASPINFIQGGKRPQSSICSSIVENQNGEFVMATGSAGGSRIITTTLQQLHHYIDQGMNASMSTRFPRWHDQLSGTTFFELPNQAYGLAGYDNSTVAYFRNIGYNITYQNPLGGSTSHAISRLPNGLLEAASDPRKSAGYGAAY</sequence>
<comment type="function">
    <text evidence="3">Cleaves the gamma-glutamyl peptide bond of glutathione and glutathione conjugates.</text>
</comment>
<feature type="signal peptide" evidence="4">
    <location>
        <begin position="1"/>
        <end position="23"/>
    </location>
</feature>
<dbReference type="InterPro" id="IPR029055">
    <property type="entry name" value="Ntn_hydrolases_N"/>
</dbReference>
<feature type="active site" description="Nucleophile" evidence="1">
    <location>
        <position position="403"/>
    </location>
</feature>
<keyword evidence="3" id="KW-0808">Transferase</keyword>
<comment type="catalytic activity">
    <reaction evidence="3">
        <text>an S-substituted glutathione + H2O = an S-substituted L-cysteinylglycine + L-glutamate</text>
        <dbReference type="Rhea" id="RHEA:59468"/>
        <dbReference type="ChEBI" id="CHEBI:15377"/>
        <dbReference type="ChEBI" id="CHEBI:29985"/>
        <dbReference type="ChEBI" id="CHEBI:90779"/>
        <dbReference type="ChEBI" id="CHEBI:143103"/>
        <dbReference type="EC" id="3.4.19.13"/>
    </reaction>
</comment>
<accession>A0AA38HHR0</accession>
<feature type="binding site" evidence="2">
    <location>
        <begin position="472"/>
        <end position="473"/>
    </location>
    <ligand>
        <name>L-glutamate</name>
        <dbReference type="ChEBI" id="CHEBI:29985"/>
    </ligand>
</feature>
<dbReference type="EC" id="3.4.19.13" evidence="3"/>
<evidence type="ECO:0000256" key="2">
    <source>
        <dbReference type="PIRSR" id="PIRSR600101-2"/>
    </source>
</evidence>
<dbReference type="AlphaFoldDB" id="A0AA38HHR0"/>
<evidence type="ECO:0000256" key="1">
    <source>
        <dbReference type="PIRSR" id="PIRSR600101-1"/>
    </source>
</evidence>
<dbReference type="RefSeq" id="XP_052949206.1">
    <property type="nucleotide sequence ID" value="XM_053090745.1"/>
</dbReference>
<dbReference type="Gene3D" id="1.10.246.130">
    <property type="match status" value="1"/>
</dbReference>
<dbReference type="GO" id="GO:0103068">
    <property type="term" value="F:leukotriene C4 gamma-glutamyl transferase activity"/>
    <property type="evidence" value="ECO:0007669"/>
    <property type="project" value="UniProtKB-EC"/>
</dbReference>
<comment type="catalytic activity">
    <reaction evidence="3">
        <text>an N-terminal (5-L-glutamyl)-[peptide] + an alpha-amino acid = 5-L-glutamyl amino acid + an N-terminal L-alpha-aminoacyl-[peptide]</text>
        <dbReference type="Rhea" id="RHEA:23904"/>
        <dbReference type="Rhea" id="RHEA-COMP:9780"/>
        <dbReference type="Rhea" id="RHEA-COMP:9795"/>
        <dbReference type="ChEBI" id="CHEBI:77644"/>
        <dbReference type="ChEBI" id="CHEBI:78597"/>
        <dbReference type="ChEBI" id="CHEBI:78599"/>
        <dbReference type="ChEBI" id="CHEBI:78608"/>
        <dbReference type="EC" id="2.3.2.2"/>
    </reaction>
</comment>
<comment type="catalytic activity">
    <reaction evidence="3">
        <text>glutathione + H2O = L-cysteinylglycine + L-glutamate</text>
        <dbReference type="Rhea" id="RHEA:28807"/>
        <dbReference type="ChEBI" id="CHEBI:15377"/>
        <dbReference type="ChEBI" id="CHEBI:29985"/>
        <dbReference type="ChEBI" id="CHEBI:57925"/>
        <dbReference type="ChEBI" id="CHEBI:61694"/>
        <dbReference type="EC" id="3.4.19.13"/>
    </reaction>
</comment>
<dbReference type="SUPFAM" id="SSF56235">
    <property type="entry name" value="N-terminal nucleophile aminohydrolases (Ntn hydrolases)"/>
    <property type="match status" value="1"/>
</dbReference>
<dbReference type="InterPro" id="IPR043137">
    <property type="entry name" value="GGT_ssub_C"/>
</dbReference>
<feature type="binding site" evidence="2">
    <location>
        <position position="444"/>
    </location>
    <ligand>
        <name>L-glutamate</name>
        <dbReference type="ChEBI" id="CHEBI:29985"/>
    </ligand>
</feature>
<dbReference type="InterPro" id="IPR043138">
    <property type="entry name" value="GGT_lsub"/>
</dbReference>
<dbReference type="GO" id="GO:0005886">
    <property type="term" value="C:plasma membrane"/>
    <property type="evidence" value="ECO:0007669"/>
    <property type="project" value="TreeGrafter"/>
</dbReference>
<comment type="caution">
    <text evidence="5">The sequence shown here is derived from an EMBL/GenBank/DDBJ whole genome shotgun (WGS) entry which is preliminary data.</text>
</comment>
<comment type="pathway">
    <text evidence="3">Sulfur metabolism; glutathione metabolism.</text>
</comment>
<organism evidence="5 6">
    <name type="scientific">Dioszegia hungarica</name>
    <dbReference type="NCBI Taxonomy" id="4972"/>
    <lineage>
        <taxon>Eukaryota</taxon>
        <taxon>Fungi</taxon>
        <taxon>Dikarya</taxon>
        <taxon>Basidiomycota</taxon>
        <taxon>Agaricomycotina</taxon>
        <taxon>Tremellomycetes</taxon>
        <taxon>Tremellales</taxon>
        <taxon>Bulleribasidiaceae</taxon>
        <taxon>Dioszegia</taxon>
    </lineage>
</organism>
<dbReference type="Pfam" id="PF01019">
    <property type="entry name" value="G_glu_transpept"/>
    <property type="match status" value="1"/>
</dbReference>
<evidence type="ECO:0000313" key="6">
    <source>
        <dbReference type="Proteomes" id="UP001164286"/>
    </source>
</evidence>
<protein>
    <recommendedName>
        <fullName evidence="3">Glutathione hydrolase</fullName>
        <ecNumber evidence="3">2.3.2.2</ecNumber>
        <ecNumber evidence="3">3.4.19.13</ecNumber>
    </recommendedName>
    <alternativeName>
        <fullName evidence="3">Gamma-glutamyltransferase</fullName>
    </alternativeName>
    <alternativeName>
        <fullName evidence="3">Gamma-glutamyltranspeptidase</fullName>
    </alternativeName>
</protein>
<dbReference type="InterPro" id="IPR000101">
    <property type="entry name" value="GGT_peptidase"/>
</dbReference>
<evidence type="ECO:0000313" key="5">
    <source>
        <dbReference type="EMBL" id="KAI9639429.1"/>
    </source>
</evidence>
<feature type="binding site" evidence="2">
    <location>
        <position position="121"/>
    </location>
    <ligand>
        <name>L-glutamate</name>
        <dbReference type="ChEBI" id="CHEBI:29985"/>
    </ligand>
</feature>
<dbReference type="GO" id="GO:0036374">
    <property type="term" value="F:glutathione hydrolase activity"/>
    <property type="evidence" value="ECO:0007669"/>
    <property type="project" value="UniProtKB-UniRule"/>
</dbReference>
<proteinExistence type="predicted"/>
<feature type="chain" id="PRO_5041407371" description="Glutathione hydrolase" evidence="4">
    <location>
        <begin position="24"/>
        <end position="600"/>
    </location>
</feature>